<dbReference type="Proteomes" id="UP001140510">
    <property type="component" value="Unassembled WGS sequence"/>
</dbReference>
<dbReference type="OrthoDB" id="3784677at2759"/>
<evidence type="ECO:0000313" key="3">
    <source>
        <dbReference type="Proteomes" id="UP001140510"/>
    </source>
</evidence>
<evidence type="ECO:0000256" key="1">
    <source>
        <dbReference type="SAM" id="MobiDB-lite"/>
    </source>
</evidence>
<protein>
    <submittedName>
        <fullName evidence="2">Uncharacterized protein</fullName>
    </submittedName>
</protein>
<feature type="region of interest" description="Disordered" evidence="1">
    <location>
        <begin position="99"/>
        <end position="138"/>
    </location>
</feature>
<proteinExistence type="predicted"/>
<organism evidence="2 3">
    <name type="scientific">Didymella pomorum</name>
    <dbReference type="NCBI Taxonomy" id="749634"/>
    <lineage>
        <taxon>Eukaryota</taxon>
        <taxon>Fungi</taxon>
        <taxon>Dikarya</taxon>
        <taxon>Ascomycota</taxon>
        <taxon>Pezizomycotina</taxon>
        <taxon>Dothideomycetes</taxon>
        <taxon>Pleosporomycetidae</taxon>
        <taxon>Pleosporales</taxon>
        <taxon>Pleosporineae</taxon>
        <taxon>Didymellaceae</taxon>
        <taxon>Didymella</taxon>
    </lineage>
</organism>
<keyword evidence="3" id="KW-1185">Reference proteome</keyword>
<sequence length="177" mass="19046">MSHNDQSVYFASSTELADLGAARFDHDTAAVGDKDYALNSYNQAPVTVQAGRAPKGLENQVFAWNTFQYTTAERDEKEERKGDLHEGQLHRANRAALGVPPPVMTHENRPASYSSGGRGGRGGRGRRGGRGGGAAGRNDAQLDALCAGRKPEGNAPPLAKGFSEELDRSMFWDEPIC</sequence>
<comment type="caution">
    <text evidence="2">The sequence shown here is derived from an EMBL/GenBank/DDBJ whole genome shotgun (WGS) entry which is preliminary data.</text>
</comment>
<reference evidence="2" key="1">
    <citation type="submission" date="2022-10" db="EMBL/GenBank/DDBJ databases">
        <title>Tapping the CABI collections for fungal endophytes: first genome assemblies for Collariella, Neodidymelliopsis, Ascochyta clinopodiicola, Didymella pomorum, Didymosphaeria variabile, Neocosmospora piperis and Neocucurbitaria cava.</title>
        <authorList>
            <person name="Hill R."/>
        </authorList>
    </citation>
    <scope>NUCLEOTIDE SEQUENCE</scope>
    <source>
        <strain evidence="2">IMI 355091</strain>
    </source>
</reference>
<accession>A0A9W8ZF78</accession>
<gene>
    <name evidence="2" type="ORF">N0V91_005355</name>
</gene>
<dbReference type="AlphaFoldDB" id="A0A9W8ZF78"/>
<name>A0A9W8ZF78_9PLEO</name>
<evidence type="ECO:0000313" key="2">
    <source>
        <dbReference type="EMBL" id="KAJ4405197.1"/>
    </source>
</evidence>
<dbReference type="EMBL" id="JAPEVA010000036">
    <property type="protein sequence ID" value="KAJ4405197.1"/>
    <property type="molecule type" value="Genomic_DNA"/>
</dbReference>